<evidence type="ECO:0000313" key="2">
    <source>
        <dbReference type="Proteomes" id="UP000094609"/>
    </source>
</evidence>
<dbReference type="KEGG" id="shal:SHALO_1457"/>
<reference evidence="2" key="1">
    <citation type="submission" date="2016-08" db="EMBL/GenBank/DDBJ databases">
        <title>Complete genome sequence of the organohalide-respiring Epsilonproteobacterium Sulfurospirillum halorespirans.</title>
        <authorList>
            <person name="Goris T."/>
            <person name="Zimmermann J."/>
            <person name="Schenz B."/>
            <person name="Lemos M."/>
            <person name="Hackermueller J."/>
            <person name="Diekert G."/>
        </authorList>
    </citation>
    <scope>NUCLEOTIDE SEQUENCE [LARGE SCALE GENOMIC DNA]</scope>
    <source>
        <strain>DSM 13726</strain>
        <strain evidence="2">PCE-M2</strain>
    </source>
</reference>
<gene>
    <name evidence="1" type="ORF">SHALO_1457</name>
</gene>
<dbReference type="AlphaFoldDB" id="A0A1D7TJQ9"/>
<evidence type="ECO:0000313" key="1">
    <source>
        <dbReference type="EMBL" id="AOO65232.1"/>
    </source>
</evidence>
<sequence>MENVNAPKFIERDKIFKAKDIIVALKYFGVSFDKLKTATPERARAIVIGYKAWRLGLNETQLRSVIERKIDDKEIIDLLGYKEKKSIRSWSIYTKVKEDDYRIKVERLWCKKLGALCLIAKIGQKELITLANETFKDQLDCTIPKEF</sequence>
<dbReference type="EMBL" id="CP017111">
    <property type="protein sequence ID" value="AOO65232.1"/>
    <property type="molecule type" value="Genomic_DNA"/>
</dbReference>
<dbReference type="Proteomes" id="UP000094609">
    <property type="component" value="Chromosome"/>
</dbReference>
<protein>
    <submittedName>
        <fullName evidence="1">Uncharacterized protein</fullName>
    </submittedName>
</protein>
<dbReference type="STRING" id="1193502.SHALO_1457"/>
<keyword evidence="2" id="KW-1185">Reference proteome</keyword>
<proteinExistence type="predicted"/>
<dbReference type="RefSeq" id="WP_069478013.1">
    <property type="nucleotide sequence ID" value="NZ_CP017111.1"/>
</dbReference>
<accession>A0A1D7TJQ9</accession>
<organism evidence="1 2">
    <name type="scientific">Sulfurospirillum halorespirans DSM 13726</name>
    <dbReference type="NCBI Taxonomy" id="1193502"/>
    <lineage>
        <taxon>Bacteria</taxon>
        <taxon>Pseudomonadati</taxon>
        <taxon>Campylobacterota</taxon>
        <taxon>Epsilonproteobacteria</taxon>
        <taxon>Campylobacterales</taxon>
        <taxon>Sulfurospirillaceae</taxon>
        <taxon>Sulfurospirillum</taxon>
    </lineage>
</organism>
<dbReference type="PATRIC" id="fig|1193502.14.peg.1476"/>
<name>A0A1D7TJQ9_9BACT</name>